<proteinExistence type="predicted"/>
<comment type="caution">
    <text evidence="1">The sequence shown here is derived from an EMBL/GenBank/DDBJ whole genome shotgun (WGS) entry which is preliminary data.</text>
</comment>
<evidence type="ECO:0000313" key="1">
    <source>
        <dbReference type="EMBL" id="RRT78322.1"/>
    </source>
</evidence>
<gene>
    <name evidence="1" type="ORF">B296_00007765</name>
</gene>
<organism evidence="1 2">
    <name type="scientific">Ensete ventricosum</name>
    <name type="common">Abyssinian banana</name>
    <name type="synonym">Musa ensete</name>
    <dbReference type="NCBI Taxonomy" id="4639"/>
    <lineage>
        <taxon>Eukaryota</taxon>
        <taxon>Viridiplantae</taxon>
        <taxon>Streptophyta</taxon>
        <taxon>Embryophyta</taxon>
        <taxon>Tracheophyta</taxon>
        <taxon>Spermatophyta</taxon>
        <taxon>Magnoliopsida</taxon>
        <taxon>Liliopsida</taxon>
        <taxon>Zingiberales</taxon>
        <taxon>Musaceae</taxon>
        <taxon>Ensete</taxon>
    </lineage>
</organism>
<dbReference type="Proteomes" id="UP000287651">
    <property type="component" value="Unassembled WGS sequence"/>
</dbReference>
<accession>A0A427AQ14</accession>
<dbReference type="AlphaFoldDB" id="A0A427AQ14"/>
<reference evidence="1 2" key="1">
    <citation type="journal article" date="2014" name="Agronomy (Basel)">
        <title>A Draft Genome Sequence for Ensete ventricosum, the Drought-Tolerant Tree Against Hunger.</title>
        <authorList>
            <person name="Harrison J."/>
            <person name="Moore K.A."/>
            <person name="Paszkiewicz K."/>
            <person name="Jones T."/>
            <person name="Grant M."/>
            <person name="Ambacheew D."/>
            <person name="Muzemil S."/>
            <person name="Studholme D.J."/>
        </authorList>
    </citation>
    <scope>NUCLEOTIDE SEQUENCE [LARGE SCALE GENOMIC DNA]</scope>
</reference>
<evidence type="ECO:0000313" key="2">
    <source>
        <dbReference type="Proteomes" id="UP000287651"/>
    </source>
</evidence>
<sequence>MVVGRKSCIPFPSTTVGGRTPDGQCTSMRYVLPASGDELFIASRITRIRPFPAAPQSPLYRMLRKRQSPAAAKRTRPSYSCIVHPEFFRRPSSSKKRQLFRPHHRLAPADGSRRVLFLTYP</sequence>
<dbReference type="EMBL" id="AMZH03001705">
    <property type="protein sequence ID" value="RRT78322.1"/>
    <property type="molecule type" value="Genomic_DNA"/>
</dbReference>
<name>A0A427AQ14_ENSVE</name>
<protein>
    <submittedName>
        <fullName evidence="1">Uncharacterized protein</fullName>
    </submittedName>
</protein>